<feature type="domain" description="Bacterial type II secretion system protein E" evidence="4">
    <location>
        <begin position="175"/>
        <end position="274"/>
    </location>
</feature>
<comment type="similarity">
    <text evidence="1">Belongs to the GSP E family.</text>
</comment>
<comment type="caution">
    <text evidence="6">The sequence shown here is derived from an EMBL/GenBank/DDBJ whole genome shotgun (WGS) entry which is preliminary data.</text>
</comment>
<evidence type="ECO:0000256" key="3">
    <source>
        <dbReference type="ARBA" id="ARBA00022840"/>
    </source>
</evidence>
<dbReference type="SUPFAM" id="SSF160246">
    <property type="entry name" value="EspE N-terminal domain-like"/>
    <property type="match status" value="1"/>
</dbReference>
<keyword evidence="3" id="KW-0067">ATP-binding</keyword>
<dbReference type="InterPro" id="IPR001482">
    <property type="entry name" value="T2SS/T4SS_dom"/>
</dbReference>
<dbReference type="GO" id="GO:0016887">
    <property type="term" value="F:ATP hydrolysis activity"/>
    <property type="evidence" value="ECO:0007669"/>
    <property type="project" value="TreeGrafter"/>
</dbReference>
<dbReference type="GO" id="GO:0005524">
    <property type="term" value="F:ATP binding"/>
    <property type="evidence" value="ECO:0007669"/>
    <property type="project" value="UniProtKB-KW"/>
</dbReference>
<accession>A0A2J0LF52</accession>
<dbReference type="Pfam" id="PF00437">
    <property type="entry name" value="T2SSE"/>
    <property type="match status" value="1"/>
</dbReference>
<evidence type="ECO:0000259" key="5">
    <source>
        <dbReference type="Pfam" id="PF05157"/>
    </source>
</evidence>
<dbReference type="Gene3D" id="3.30.300.160">
    <property type="entry name" value="Type II secretion system, protein E, N-terminal domain"/>
    <property type="match status" value="1"/>
</dbReference>
<evidence type="ECO:0000313" key="7">
    <source>
        <dbReference type="Proteomes" id="UP000231267"/>
    </source>
</evidence>
<dbReference type="PANTHER" id="PTHR30258">
    <property type="entry name" value="TYPE II SECRETION SYSTEM PROTEIN GSPE-RELATED"/>
    <property type="match status" value="1"/>
</dbReference>
<evidence type="ECO:0000256" key="2">
    <source>
        <dbReference type="ARBA" id="ARBA00022741"/>
    </source>
</evidence>
<dbReference type="Pfam" id="PF05157">
    <property type="entry name" value="MshEN"/>
    <property type="match status" value="1"/>
</dbReference>
<organism evidence="6 7">
    <name type="scientific">Candidatus Taenaricola geysiri</name>
    <dbReference type="NCBI Taxonomy" id="1974752"/>
    <lineage>
        <taxon>Bacteria</taxon>
        <taxon>Pseudomonadati</taxon>
        <taxon>Candidatus Omnitrophota</taxon>
        <taxon>Candidatus Taenaricola</taxon>
    </lineage>
</organism>
<evidence type="ECO:0000313" key="6">
    <source>
        <dbReference type="EMBL" id="PIW66462.1"/>
    </source>
</evidence>
<name>A0A2J0LF52_9BACT</name>
<dbReference type="InterPro" id="IPR007831">
    <property type="entry name" value="T2SS_GspE_N"/>
</dbReference>
<keyword evidence="2" id="KW-0547">Nucleotide-binding</keyword>
<evidence type="ECO:0000256" key="1">
    <source>
        <dbReference type="ARBA" id="ARBA00006611"/>
    </source>
</evidence>
<dbReference type="AlphaFoldDB" id="A0A2J0LF52"/>
<dbReference type="InterPro" id="IPR037257">
    <property type="entry name" value="T2SS_E_N_sf"/>
</dbReference>
<evidence type="ECO:0008006" key="8">
    <source>
        <dbReference type="Google" id="ProtNLM"/>
    </source>
</evidence>
<dbReference type="EMBL" id="PFGP01000074">
    <property type="protein sequence ID" value="PIW66462.1"/>
    <property type="molecule type" value="Genomic_DNA"/>
</dbReference>
<dbReference type="PANTHER" id="PTHR30258:SF1">
    <property type="entry name" value="PROTEIN TRANSPORT PROTEIN HOFB HOMOLOG"/>
    <property type="match status" value="1"/>
</dbReference>
<dbReference type="GO" id="GO:0005886">
    <property type="term" value="C:plasma membrane"/>
    <property type="evidence" value="ECO:0007669"/>
    <property type="project" value="TreeGrafter"/>
</dbReference>
<dbReference type="Gene3D" id="3.30.450.90">
    <property type="match status" value="1"/>
</dbReference>
<feature type="domain" description="Type II secretion system protein GspE N-terminal" evidence="5">
    <location>
        <begin position="58"/>
        <end position="141"/>
    </location>
</feature>
<protein>
    <recommendedName>
        <fullName evidence="8">Type II secretion system protein GspE N-terminal domain-containing protein</fullName>
    </recommendedName>
</protein>
<dbReference type="Proteomes" id="UP000231267">
    <property type="component" value="Unassembled WGS sequence"/>
</dbReference>
<proteinExistence type="inferred from homology"/>
<reference evidence="6 7" key="1">
    <citation type="submission" date="2017-09" db="EMBL/GenBank/DDBJ databases">
        <title>Depth-based differentiation of microbial function through sediment-hosted aquifers and enrichment of novel symbionts in the deep terrestrial subsurface.</title>
        <authorList>
            <person name="Probst A.J."/>
            <person name="Ladd B."/>
            <person name="Jarett J.K."/>
            <person name="Geller-Mcgrath D.E."/>
            <person name="Sieber C.M."/>
            <person name="Emerson J.B."/>
            <person name="Anantharaman K."/>
            <person name="Thomas B.C."/>
            <person name="Malmstrom R."/>
            <person name="Stieglmeier M."/>
            <person name="Klingl A."/>
            <person name="Woyke T."/>
            <person name="Ryan C.M."/>
            <person name="Banfield J.F."/>
        </authorList>
    </citation>
    <scope>NUCLEOTIDE SEQUENCE [LARGE SCALE GENOMIC DNA]</scope>
    <source>
        <strain evidence="6">CG12_big_fil_rev_8_21_14_0_65_43_15</strain>
    </source>
</reference>
<gene>
    <name evidence="6" type="ORF">COW11_03215</name>
</gene>
<sequence>MKPIGQSMIEANLINQYQLDELLEYQNRSEERISLGRLTVDLGVVKDEDFAPFIASYFDVPYVNLNSYSKVQPEAINSLPQSIAKRLNVVPISREDDTLTVAMHDPLDLLTVENLETVTRCRIRRVVSSLKQIKESIESFYTGVFLKPAGGSDQDNAQSIFDKRYKYSWPLAPSLIRLLIERAHKNSVTSIHIQPEKNRIEIFFRNDKKLDKIASYPLGALSSISSFIKMAAKLDSSISDAPQSGYFVFNVDRLNIEVGVSVLPLILGERIVLEVPRRIGWMDEDTWFKAV</sequence>
<dbReference type="InterPro" id="IPR027417">
    <property type="entry name" value="P-loop_NTPase"/>
</dbReference>
<evidence type="ECO:0000259" key="4">
    <source>
        <dbReference type="Pfam" id="PF00437"/>
    </source>
</evidence>
<dbReference type="SUPFAM" id="SSF52540">
    <property type="entry name" value="P-loop containing nucleoside triphosphate hydrolases"/>
    <property type="match status" value="1"/>
</dbReference>